<evidence type="ECO:0000313" key="2">
    <source>
        <dbReference type="Proteomes" id="UP000249417"/>
    </source>
</evidence>
<evidence type="ECO:0000313" key="1">
    <source>
        <dbReference type="EMBL" id="PZQ43310.1"/>
    </source>
</evidence>
<dbReference type="Proteomes" id="UP000249417">
    <property type="component" value="Unassembled WGS sequence"/>
</dbReference>
<accession>A0A2W5PW66</accession>
<proteinExistence type="predicted"/>
<sequence length="437" mass="49976">MSKDAIQIALNALAVLEEQSPADSRRLRKLLPALAVDFAKAGRPVSERDLIDLIVETKQKGVALSTLFTSSKKKKGGKELSYADIARRLNKDYDDAPDGNRIQSFGLIEEFTHFNMDAGWKKEQFEALAVDCAHKGHTALCLHAVDRHPHRLYILEKVLHQASADKQTHLIYEIIESMTEDEQDALVDNLQRSMKEADRNTFSAFKRLLEDHKRSGPTEPEYFTGLEHWAYAGLRMTPYLQIREMLAQELASILERNQMAYKATILFQSPQRVLKFLDQFGTRSGKPLSNLLKQMDPPISSKHVDWSAWGDALLKYGPDMYYPLHFAKAVPAPRLGPDGKISLRKTRQAVWEKCFDRSEANVSLSELCFHWQVSAKNTSKAKKWWEERRLTEPRAHLRIPNIEFDCTELGLPGYKFQKLSHDDAHILMLGYYTGCCE</sequence>
<comment type="caution">
    <text evidence="1">The sequence shown here is derived from an EMBL/GenBank/DDBJ whole genome shotgun (WGS) entry which is preliminary data.</text>
</comment>
<protein>
    <submittedName>
        <fullName evidence="1">Uncharacterized protein</fullName>
    </submittedName>
</protein>
<organism evidence="1 2">
    <name type="scientific">Micavibrio aeruginosavorus</name>
    <dbReference type="NCBI Taxonomy" id="349221"/>
    <lineage>
        <taxon>Bacteria</taxon>
        <taxon>Pseudomonadati</taxon>
        <taxon>Bdellovibrionota</taxon>
        <taxon>Bdellovibrionia</taxon>
        <taxon>Bdellovibrionales</taxon>
        <taxon>Pseudobdellovibrionaceae</taxon>
        <taxon>Micavibrio</taxon>
    </lineage>
</organism>
<dbReference type="EMBL" id="QFQB01000165">
    <property type="protein sequence ID" value="PZQ43310.1"/>
    <property type="molecule type" value="Genomic_DNA"/>
</dbReference>
<gene>
    <name evidence="1" type="ORF">DI551_12365</name>
</gene>
<reference evidence="1 2" key="1">
    <citation type="submission" date="2017-08" db="EMBL/GenBank/DDBJ databases">
        <title>Infants hospitalized years apart are colonized by the same room-sourced microbial strains.</title>
        <authorList>
            <person name="Brooks B."/>
            <person name="Olm M.R."/>
            <person name="Firek B.A."/>
            <person name="Baker R."/>
            <person name="Thomas B.C."/>
            <person name="Morowitz M.J."/>
            <person name="Banfield J.F."/>
        </authorList>
    </citation>
    <scope>NUCLEOTIDE SEQUENCE [LARGE SCALE GENOMIC DNA]</scope>
    <source>
        <strain evidence="1">S2_005_002_R2_29</strain>
    </source>
</reference>
<dbReference type="AlphaFoldDB" id="A0A2W5PW66"/>
<name>A0A2W5PW66_9BACT</name>
<feature type="non-terminal residue" evidence="1">
    <location>
        <position position="437"/>
    </location>
</feature>